<evidence type="ECO:0000313" key="8">
    <source>
        <dbReference type="EMBL" id="SIQ36229.1"/>
    </source>
</evidence>
<feature type="domain" description="RagB/SusD" evidence="6">
    <location>
        <begin position="266"/>
        <end position="595"/>
    </location>
</feature>
<keyword evidence="9" id="KW-1185">Reference proteome</keyword>
<protein>
    <submittedName>
        <fullName evidence="8">Starch-binding associating with outer membrane</fullName>
    </submittedName>
</protein>
<dbReference type="AlphaFoldDB" id="A0A1N6S574"/>
<dbReference type="EMBL" id="FTMA01000001">
    <property type="protein sequence ID" value="SIQ36229.1"/>
    <property type="molecule type" value="Genomic_DNA"/>
</dbReference>
<comment type="subcellular location">
    <subcellularLocation>
        <location evidence="1">Cell outer membrane</location>
    </subcellularLocation>
</comment>
<evidence type="ECO:0000259" key="7">
    <source>
        <dbReference type="Pfam" id="PF14322"/>
    </source>
</evidence>
<dbReference type="CDD" id="cd08977">
    <property type="entry name" value="SusD"/>
    <property type="match status" value="1"/>
</dbReference>
<dbReference type="InterPro" id="IPR011990">
    <property type="entry name" value="TPR-like_helical_dom_sf"/>
</dbReference>
<dbReference type="InterPro" id="IPR012944">
    <property type="entry name" value="SusD_RagB_dom"/>
</dbReference>
<evidence type="ECO:0000313" key="9">
    <source>
        <dbReference type="Proteomes" id="UP000186953"/>
    </source>
</evidence>
<keyword evidence="3" id="KW-0732">Signal</keyword>
<evidence type="ECO:0000256" key="5">
    <source>
        <dbReference type="ARBA" id="ARBA00023237"/>
    </source>
</evidence>
<dbReference type="PROSITE" id="PS51257">
    <property type="entry name" value="PROKAR_LIPOPROTEIN"/>
    <property type="match status" value="1"/>
</dbReference>
<evidence type="ECO:0000256" key="4">
    <source>
        <dbReference type="ARBA" id="ARBA00023136"/>
    </source>
</evidence>
<dbReference type="Gene3D" id="1.25.40.390">
    <property type="match status" value="1"/>
</dbReference>
<name>A0A1N6S574_9FLAO</name>
<dbReference type="Proteomes" id="UP000186953">
    <property type="component" value="Unassembled WGS sequence"/>
</dbReference>
<keyword evidence="4" id="KW-0472">Membrane</keyword>
<comment type="similarity">
    <text evidence="2">Belongs to the SusD family.</text>
</comment>
<dbReference type="Pfam" id="PF07980">
    <property type="entry name" value="SusD_RagB"/>
    <property type="match status" value="1"/>
</dbReference>
<reference evidence="9" key="1">
    <citation type="submission" date="2017-01" db="EMBL/GenBank/DDBJ databases">
        <authorList>
            <person name="Varghese N."/>
            <person name="Submissions S."/>
        </authorList>
    </citation>
    <scope>NUCLEOTIDE SEQUENCE [LARGE SCALE GENOMIC DNA]</scope>
    <source>
        <strain evidence="9">DSM 15366</strain>
    </source>
</reference>
<dbReference type="GO" id="GO:0009279">
    <property type="term" value="C:cell outer membrane"/>
    <property type="evidence" value="ECO:0007669"/>
    <property type="project" value="UniProtKB-SubCell"/>
</dbReference>
<accession>A0A1N6S574</accession>
<evidence type="ECO:0000256" key="1">
    <source>
        <dbReference type="ARBA" id="ARBA00004442"/>
    </source>
</evidence>
<dbReference type="RefSeq" id="WP_076547711.1">
    <property type="nucleotide sequence ID" value="NZ_FTMA01000001.1"/>
</dbReference>
<feature type="domain" description="SusD-like N-terminal" evidence="7">
    <location>
        <begin position="67"/>
        <end position="220"/>
    </location>
</feature>
<evidence type="ECO:0000259" key="6">
    <source>
        <dbReference type="Pfam" id="PF07980"/>
    </source>
</evidence>
<sequence length="595" mass="66530">MKNIIKIFTGLILVTMVSSCSEDVLDLEPLGNSTESTFFSDAGQINLALNGLYGVFASPSVEGLPQSVFMENMLTDNALYRLTDDNDGLRALSNSSQTPSSGFGGPYRNYYVAIGRANNLINNMEKSIDLIEPAVFNDIKAQALALRAFAYHNLTEYYGDVPYIDFLPKDPLEAFIPRSSKATIVQNIYNDLDEAASLIDVSASGNERITLATVYGIKARTALYNKEFAIALQAADKSLSAAASQGATLYENYEELFTINGEDANEILFKIPYEEDFRGNSFPLRYGYRFGSLFSQALPTQNLVDAYPTANGLPIDEDPSYDPKDPWSNRDPRLRASIVIPQDLWGGYIHESHRDSLETTRFVDGVATRVVNENSRSAQWPAGLSGYLWRKYTHVEQAEQNIGSGFIDFSLMRLGEIYLIKAEAEIETSGNLDAARQALNKLRERAWAGNAFPEITESSQEGLRKILRMERRIELASEGFRYFDMLRWGIAEKVRQEPLIGRVLDLPSATAASIPNIDEDGVVTYADRSEYDDWRSILVDGVVDPAGYESRLFGNWQNAQERNFTAPRDYLFPIPQSEIDLYTSEGFELSQNPGY</sequence>
<organism evidence="8 9">
    <name type="scientific">Maribacter ulvicola</name>
    <dbReference type="NCBI Taxonomy" id="228959"/>
    <lineage>
        <taxon>Bacteria</taxon>
        <taxon>Pseudomonadati</taxon>
        <taxon>Bacteroidota</taxon>
        <taxon>Flavobacteriia</taxon>
        <taxon>Flavobacteriales</taxon>
        <taxon>Flavobacteriaceae</taxon>
        <taxon>Maribacter</taxon>
    </lineage>
</organism>
<evidence type="ECO:0000256" key="3">
    <source>
        <dbReference type="ARBA" id="ARBA00022729"/>
    </source>
</evidence>
<evidence type="ECO:0000256" key="2">
    <source>
        <dbReference type="ARBA" id="ARBA00006275"/>
    </source>
</evidence>
<proteinExistence type="inferred from homology"/>
<keyword evidence="5" id="KW-0998">Cell outer membrane</keyword>
<dbReference type="OrthoDB" id="5694214at2"/>
<dbReference type="Pfam" id="PF14322">
    <property type="entry name" value="SusD-like_3"/>
    <property type="match status" value="1"/>
</dbReference>
<gene>
    <name evidence="8" type="ORF">SAMN05421797_1011521</name>
</gene>
<dbReference type="SUPFAM" id="SSF48452">
    <property type="entry name" value="TPR-like"/>
    <property type="match status" value="1"/>
</dbReference>
<dbReference type="STRING" id="228959.SAMN05421797_1011521"/>
<dbReference type="InterPro" id="IPR033985">
    <property type="entry name" value="SusD-like_N"/>
</dbReference>